<dbReference type="SUPFAM" id="SSF53474">
    <property type="entry name" value="alpha/beta-Hydrolases"/>
    <property type="match status" value="1"/>
</dbReference>
<dbReference type="Proteomes" id="UP000635565">
    <property type="component" value="Unassembled WGS sequence"/>
</dbReference>
<organism evidence="1 2">
    <name type="scientific">Dictyobacter formicarum</name>
    <dbReference type="NCBI Taxonomy" id="2778368"/>
    <lineage>
        <taxon>Bacteria</taxon>
        <taxon>Bacillati</taxon>
        <taxon>Chloroflexota</taxon>
        <taxon>Ktedonobacteria</taxon>
        <taxon>Ktedonobacterales</taxon>
        <taxon>Dictyobacteraceae</taxon>
        <taxon>Dictyobacter</taxon>
    </lineage>
</organism>
<name>A0ABQ3VRA7_9CHLR</name>
<dbReference type="EMBL" id="BNJJ01000027">
    <property type="protein sequence ID" value="GHO88802.1"/>
    <property type="molecule type" value="Genomic_DNA"/>
</dbReference>
<protein>
    <submittedName>
        <fullName evidence="1">Enterochelin esterase</fullName>
    </submittedName>
</protein>
<proteinExistence type="predicted"/>
<dbReference type="InterPro" id="IPR029058">
    <property type="entry name" value="AB_hydrolase_fold"/>
</dbReference>
<dbReference type="Gene3D" id="3.40.50.1820">
    <property type="entry name" value="alpha/beta hydrolase"/>
    <property type="match status" value="1"/>
</dbReference>
<evidence type="ECO:0000313" key="1">
    <source>
        <dbReference type="EMBL" id="GHO88802.1"/>
    </source>
</evidence>
<dbReference type="InterPro" id="IPR000801">
    <property type="entry name" value="Esterase-like"/>
</dbReference>
<evidence type="ECO:0000313" key="2">
    <source>
        <dbReference type="Proteomes" id="UP000635565"/>
    </source>
</evidence>
<gene>
    <name evidence="1" type="primary">fes</name>
    <name evidence="1" type="ORF">KSZ_68080</name>
</gene>
<sequence length="341" mass="39482">MLPWSAPLSGRFDEVVFESDVLKDNPLHDPYQRPLWIYLPPGYDEEPERRYPSVYMIQGLTGQLDMWRNRSAFRKNFPELADELFTRKEAPPCIIVWVDCWTSYGGSQFVDSPATGKYHTYLCDEIVPWIDAHYRTLPAREHRGIAGKSSGGYGAMITPMLRPDLWGGLATHAGDALFEMCYLPDFRQSIRTLQSRYEGSYEKFWESFRRRIPFTQPGDESPMNDWCMAACYSADPDGTVRLPYDLETGEVIPEVWERWLAWDPVRMAPQHAESLRSMKAIYIDAGNRDQYFLDLGARAFYNVLKQLGVNGVFFELFDGTHSAIEYRYPISLKYLAERLTP</sequence>
<accession>A0ABQ3VRA7</accession>
<dbReference type="Pfam" id="PF00756">
    <property type="entry name" value="Esterase"/>
    <property type="match status" value="1"/>
</dbReference>
<dbReference type="PANTHER" id="PTHR48098">
    <property type="entry name" value="ENTEROCHELIN ESTERASE-RELATED"/>
    <property type="match status" value="1"/>
</dbReference>
<comment type="caution">
    <text evidence="1">The sequence shown here is derived from an EMBL/GenBank/DDBJ whole genome shotgun (WGS) entry which is preliminary data.</text>
</comment>
<dbReference type="InterPro" id="IPR050583">
    <property type="entry name" value="Mycobacterial_A85_antigen"/>
</dbReference>
<reference evidence="1 2" key="1">
    <citation type="journal article" date="2021" name="Int. J. Syst. Evol. Microbiol.">
        <title>Reticulibacter mediterranei gen. nov., sp. nov., within the new family Reticulibacteraceae fam. nov., and Ktedonospora formicarum gen. nov., sp. nov., Ktedonobacter robiniae sp. nov., Dictyobacter formicarum sp. nov. and Dictyobacter arantiisoli sp. nov., belonging to the class Ktedonobacteria.</title>
        <authorList>
            <person name="Yabe S."/>
            <person name="Zheng Y."/>
            <person name="Wang C.M."/>
            <person name="Sakai Y."/>
            <person name="Abe K."/>
            <person name="Yokota A."/>
            <person name="Donadio S."/>
            <person name="Cavaletti L."/>
            <person name="Monciardini P."/>
        </authorList>
    </citation>
    <scope>NUCLEOTIDE SEQUENCE [LARGE SCALE GENOMIC DNA]</scope>
    <source>
        <strain evidence="1 2">SOSP1-9</strain>
    </source>
</reference>
<keyword evidence="2" id="KW-1185">Reference proteome</keyword>
<dbReference type="RefSeq" id="WP_201366344.1">
    <property type="nucleotide sequence ID" value="NZ_BNJJ01000027.1"/>
</dbReference>